<dbReference type="EMBL" id="MVIM01000007">
    <property type="protein sequence ID" value="ORB64607.1"/>
    <property type="molecule type" value="Genomic_DNA"/>
</dbReference>
<protein>
    <recommendedName>
        <fullName evidence="5">Proline rich protein</fullName>
    </recommendedName>
</protein>
<keyword evidence="4" id="KW-1185">Reference proteome</keyword>
<feature type="region of interest" description="Disordered" evidence="1">
    <location>
        <begin position="71"/>
        <end position="137"/>
    </location>
</feature>
<feature type="compositionally biased region" description="Gly residues" evidence="1">
    <location>
        <begin position="106"/>
        <end position="116"/>
    </location>
</feature>
<evidence type="ECO:0000313" key="3">
    <source>
        <dbReference type="EMBL" id="ORB64607.1"/>
    </source>
</evidence>
<keyword evidence="2" id="KW-0812">Transmembrane</keyword>
<reference evidence="3 4" key="1">
    <citation type="submission" date="2017-02" db="EMBL/GenBank/DDBJ databases">
        <title>The new phylogeny of genus Mycobacterium.</title>
        <authorList>
            <person name="Tortoli E."/>
            <person name="Trovato A."/>
            <person name="Cirillo D.M."/>
        </authorList>
    </citation>
    <scope>NUCLEOTIDE SEQUENCE [LARGE SCALE GENOMIC DNA]</scope>
    <source>
        <strain evidence="3 4">DSM 44338</strain>
    </source>
</reference>
<dbReference type="AlphaFoldDB" id="A0A1X0JQW7"/>
<keyword evidence="2" id="KW-1133">Transmembrane helix</keyword>
<dbReference type="Proteomes" id="UP000192411">
    <property type="component" value="Unassembled WGS sequence"/>
</dbReference>
<feature type="compositionally biased region" description="Low complexity" evidence="1">
    <location>
        <begin position="128"/>
        <end position="137"/>
    </location>
</feature>
<keyword evidence="2" id="KW-0472">Membrane</keyword>
<evidence type="ECO:0000313" key="4">
    <source>
        <dbReference type="Proteomes" id="UP000192411"/>
    </source>
</evidence>
<feature type="transmembrane region" description="Helical" evidence="2">
    <location>
        <begin position="41"/>
        <end position="65"/>
    </location>
</feature>
<feature type="region of interest" description="Disordered" evidence="1">
    <location>
        <begin position="1"/>
        <end position="33"/>
    </location>
</feature>
<evidence type="ECO:0000256" key="1">
    <source>
        <dbReference type="SAM" id="MobiDB-lite"/>
    </source>
</evidence>
<name>A0A1X0JQW7_9MYCO</name>
<organism evidence="3 4">
    <name type="scientific">Mycolicibacterium tusciae</name>
    <dbReference type="NCBI Taxonomy" id="75922"/>
    <lineage>
        <taxon>Bacteria</taxon>
        <taxon>Bacillati</taxon>
        <taxon>Actinomycetota</taxon>
        <taxon>Actinomycetes</taxon>
        <taxon>Mycobacteriales</taxon>
        <taxon>Mycobacteriaceae</taxon>
        <taxon>Mycolicibacterium</taxon>
    </lineage>
</organism>
<proteinExistence type="predicted"/>
<feature type="compositionally biased region" description="Polar residues" evidence="1">
    <location>
        <begin position="1"/>
        <end position="11"/>
    </location>
</feature>
<comment type="caution">
    <text evidence="3">The sequence shown here is derived from an EMBL/GenBank/DDBJ whole genome shotgun (WGS) entry which is preliminary data.</text>
</comment>
<gene>
    <name evidence="3" type="ORF">BST47_14935</name>
</gene>
<sequence>MIVPMSETSASPEPATGPVVTPPPAEPVVREEPRRSKATLIAAWVGIVAGVVFIVAVIFFSGFILGAHSGGHRGGHDGPRGDGGMAFIHRGPPPPGMFPMMPRGEFGPGPGFGPGGPRSEPPQPPQSPGATTPPSRP</sequence>
<dbReference type="STRING" id="75922.BST47_14935"/>
<evidence type="ECO:0008006" key="5">
    <source>
        <dbReference type="Google" id="ProtNLM"/>
    </source>
</evidence>
<evidence type="ECO:0000256" key="2">
    <source>
        <dbReference type="SAM" id="Phobius"/>
    </source>
</evidence>
<accession>A0A1X0JQW7</accession>